<dbReference type="AlphaFoldDB" id="A0A098BYD8"/>
<protein>
    <recommendedName>
        <fullName evidence="3">Tetracycline regulation of excision, RteC</fullName>
    </recommendedName>
</protein>
<dbReference type="KEGG" id="pbt:ING2E5B_0410"/>
<dbReference type="STRING" id="1562970.ING2E5B_0410"/>
<dbReference type="EMBL" id="LN515532">
    <property type="protein sequence ID" value="CEA15178.1"/>
    <property type="molecule type" value="Genomic_DNA"/>
</dbReference>
<accession>A0A098BYD8</accession>
<dbReference type="PATRIC" id="fig|1562970.3.peg.406"/>
<organism evidence="1 2">
    <name type="scientific">Fermentimonas caenicola</name>
    <dbReference type="NCBI Taxonomy" id="1562970"/>
    <lineage>
        <taxon>Bacteria</taxon>
        <taxon>Pseudomonadati</taxon>
        <taxon>Bacteroidota</taxon>
        <taxon>Bacteroidia</taxon>
        <taxon>Bacteroidales</taxon>
        <taxon>Dysgonomonadaceae</taxon>
        <taxon>Fermentimonas</taxon>
    </lineage>
</organism>
<gene>
    <name evidence="1" type="ORF">ING2E5B_0410</name>
</gene>
<dbReference type="Proteomes" id="UP000032417">
    <property type="component" value="Chromosome 1"/>
</dbReference>
<evidence type="ECO:0000313" key="1">
    <source>
        <dbReference type="EMBL" id="CEA15178.1"/>
    </source>
</evidence>
<dbReference type="Pfam" id="PF09357">
    <property type="entry name" value="RteC"/>
    <property type="match status" value="1"/>
</dbReference>
<keyword evidence="2" id="KW-1185">Reference proteome</keyword>
<evidence type="ECO:0008006" key="3">
    <source>
        <dbReference type="Google" id="ProtNLM"/>
    </source>
</evidence>
<name>A0A098BYD8_9BACT</name>
<sequence length="281" mass="33457">MIRKIENISKQIEDQIQIKELEVSNIIRDVPPIILILERGFVEMKSLVLSENFKTNSDEIHFFKETKPKLFSKLIYYKKIHNIELNKPVCGFDTIKEYLEKEQENINFFYHKNNDFIQYYRLGKTILDEYYFVRNRREMGLNLESFYFERDPNFSTNYDFKVAKLLANDMLAAYLESELTRLKQREELFDKNSLTNTKHTWTDTKSALVELIYAVHAEQSVNSGNIDLKVLALVFEKIFNIELGDIYRIFLEIRGRKGERTTYLNRLVVALNKRMNDADSR</sequence>
<dbReference type="OrthoDB" id="790983at2"/>
<reference evidence="1 2" key="1">
    <citation type="submission" date="2014-08" db="EMBL/GenBank/DDBJ databases">
        <authorList>
            <person name="Wibberg D."/>
        </authorList>
    </citation>
    <scope>NUCLEOTIDE SEQUENCE [LARGE SCALE GENOMIC DNA]</scope>
    <source>
        <strain evidence="2">ING2-E5B</strain>
    </source>
</reference>
<dbReference type="HOGENOM" id="CLU_079317_0_0_10"/>
<proteinExistence type="predicted"/>
<dbReference type="InterPro" id="IPR018534">
    <property type="entry name" value="Tet_reg_excision_RteC"/>
</dbReference>
<evidence type="ECO:0000313" key="2">
    <source>
        <dbReference type="Proteomes" id="UP000032417"/>
    </source>
</evidence>